<evidence type="ECO:0000256" key="3">
    <source>
        <dbReference type="ARBA" id="ARBA00022737"/>
    </source>
</evidence>
<reference evidence="9" key="1">
    <citation type="submission" date="2018-05" db="EMBL/GenBank/DDBJ databases">
        <authorList>
            <person name="Lanie J.A."/>
            <person name="Ng W.-L."/>
            <person name="Kazmierczak K.M."/>
            <person name="Andrzejewski T.M."/>
            <person name="Davidsen T.M."/>
            <person name="Wayne K.J."/>
            <person name="Tettelin H."/>
            <person name="Glass J.I."/>
            <person name="Rusch D."/>
            <person name="Podicherti R."/>
            <person name="Tsui H.-C.T."/>
            <person name="Winkler M.E."/>
        </authorList>
    </citation>
    <scope>NUCLEOTIDE SEQUENCE</scope>
</reference>
<dbReference type="InterPro" id="IPR027467">
    <property type="entry name" value="MopterinOxRdtase_cofactor_BS"/>
</dbReference>
<keyword evidence="5" id="KW-0408">Iron</keyword>
<keyword evidence="1" id="KW-0004">4Fe-4S</keyword>
<dbReference type="Gene3D" id="3.30.70.20">
    <property type="match status" value="1"/>
</dbReference>
<dbReference type="GO" id="GO:0003954">
    <property type="term" value="F:NADH dehydrogenase activity"/>
    <property type="evidence" value="ECO:0007669"/>
    <property type="project" value="TreeGrafter"/>
</dbReference>
<feature type="domain" description="4Fe-4S Mo/W bis-MGD-type" evidence="8">
    <location>
        <begin position="225"/>
        <end position="280"/>
    </location>
</feature>
<evidence type="ECO:0000256" key="1">
    <source>
        <dbReference type="ARBA" id="ARBA00022485"/>
    </source>
</evidence>
<name>A0A382P1D7_9ZZZZ</name>
<dbReference type="CDD" id="cd00207">
    <property type="entry name" value="fer2"/>
    <property type="match status" value="1"/>
</dbReference>
<evidence type="ECO:0000256" key="2">
    <source>
        <dbReference type="ARBA" id="ARBA00022723"/>
    </source>
</evidence>
<keyword evidence="3" id="KW-0677">Repeat</keyword>
<dbReference type="SMART" id="SM00926">
    <property type="entry name" value="Molybdop_Fe4S4"/>
    <property type="match status" value="1"/>
</dbReference>
<keyword evidence="4" id="KW-0560">Oxidoreductase</keyword>
<dbReference type="Pfam" id="PF22117">
    <property type="entry name" value="Fer4_Nqo3"/>
    <property type="match status" value="1"/>
</dbReference>
<dbReference type="InterPro" id="IPR017896">
    <property type="entry name" value="4Fe4S_Fe-S-bd"/>
</dbReference>
<dbReference type="Gene3D" id="3.10.20.740">
    <property type="match status" value="1"/>
</dbReference>
<dbReference type="PANTHER" id="PTHR43105:SF14">
    <property type="entry name" value="FORMATE DEHYDROGENASE H"/>
    <property type="match status" value="1"/>
</dbReference>
<dbReference type="InterPro" id="IPR050123">
    <property type="entry name" value="Prok_molybdopt-oxidoreductase"/>
</dbReference>
<dbReference type="PROSITE" id="PS51669">
    <property type="entry name" value="4FE4S_MOW_BIS_MGD"/>
    <property type="match status" value="1"/>
</dbReference>
<dbReference type="SUPFAM" id="SSF54862">
    <property type="entry name" value="4Fe-4S ferredoxins"/>
    <property type="match status" value="1"/>
</dbReference>
<dbReference type="GO" id="GO:0051539">
    <property type="term" value="F:4 iron, 4 sulfur cluster binding"/>
    <property type="evidence" value="ECO:0007669"/>
    <property type="project" value="UniProtKB-KW"/>
</dbReference>
<dbReference type="Pfam" id="PF04879">
    <property type="entry name" value="Molybdop_Fe4S4"/>
    <property type="match status" value="1"/>
</dbReference>
<dbReference type="PROSITE" id="PS00198">
    <property type="entry name" value="4FE4S_FER_1"/>
    <property type="match status" value="1"/>
</dbReference>
<evidence type="ECO:0000313" key="9">
    <source>
        <dbReference type="EMBL" id="SVC67116.1"/>
    </source>
</evidence>
<gene>
    <name evidence="9" type="ORF">METZ01_LOCUS319970</name>
</gene>
<dbReference type="InterPro" id="IPR001041">
    <property type="entry name" value="2Fe-2S_ferredoxin-type"/>
</dbReference>
<feature type="non-terminal residue" evidence="9">
    <location>
        <position position="341"/>
    </location>
</feature>
<dbReference type="GO" id="GO:0022904">
    <property type="term" value="P:respiratory electron transport chain"/>
    <property type="evidence" value="ECO:0007669"/>
    <property type="project" value="TreeGrafter"/>
</dbReference>
<feature type="domain" description="4Fe-4S ferredoxin-type" evidence="7">
    <location>
        <begin position="188"/>
        <end position="217"/>
    </location>
</feature>
<dbReference type="EMBL" id="UINC01104167">
    <property type="protein sequence ID" value="SVC67116.1"/>
    <property type="molecule type" value="Genomic_DNA"/>
</dbReference>
<dbReference type="Pfam" id="PF13510">
    <property type="entry name" value="Fer2_4"/>
    <property type="match status" value="1"/>
</dbReference>
<evidence type="ECO:0000259" key="7">
    <source>
        <dbReference type="PROSITE" id="PS51379"/>
    </source>
</evidence>
<dbReference type="InterPro" id="IPR006963">
    <property type="entry name" value="Mopterin_OxRdtase_4Fe-4S_dom"/>
</dbReference>
<accession>A0A382P1D7</accession>
<evidence type="ECO:0000256" key="4">
    <source>
        <dbReference type="ARBA" id="ARBA00023002"/>
    </source>
</evidence>
<evidence type="ECO:0000256" key="5">
    <source>
        <dbReference type="ARBA" id="ARBA00023004"/>
    </source>
</evidence>
<keyword evidence="6" id="KW-0411">Iron-sulfur</keyword>
<dbReference type="GO" id="GO:0016020">
    <property type="term" value="C:membrane"/>
    <property type="evidence" value="ECO:0007669"/>
    <property type="project" value="TreeGrafter"/>
</dbReference>
<dbReference type="InterPro" id="IPR036010">
    <property type="entry name" value="2Fe-2S_ferredoxin-like_sf"/>
</dbReference>
<evidence type="ECO:0008006" key="10">
    <source>
        <dbReference type="Google" id="ProtNLM"/>
    </source>
</evidence>
<protein>
    <recommendedName>
        <fullName evidence="10">4Fe-4S ferredoxin-type domain-containing protein</fullName>
    </recommendedName>
</protein>
<dbReference type="AlphaFoldDB" id="A0A382P1D7"/>
<proteinExistence type="predicted"/>
<evidence type="ECO:0000259" key="8">
    <source>
        <dbReference type="PROSITE" id="PS51669"/>
    </source>
</evidence>
<dbReference type="SUPFAM" id="SSF53706">
    <property type="entry name" value="Formate dehydrogenase/DMSO reductase, domains 1-3"/>
    <property type="match status" value="1"/>
</dbReference>
<dbReference type="Pfam" id="PF00384">
    <property type="entry name" value="Molybdopterin"/>
    <property type="match status" value="1"/>
</dbReference>
<evidence type="ECO:0000256" key="6">
    <source>
        <dbReference type="ARBA" id="ARBA00023014"/>
    </source>
</evidence>
<dbReference type="Gene3D" id="3.40.50.740">
    <property type="match status" value="1"/>
</dbReference>
<dbReference type="SUPFAM" id="SSF54292">
    <property type="entry name" value="2Fe-2S ferredoxin-like"/>
    <property type="match status" value="1"/>
</dbReference>
<organism evidence="9">
    <name type="scientific">marine metagenome</name>
    <dbReference type="NCBI Taxonomy" id="408172"/>
    <lineage>
        <taxon>unclassified sequences</taxon>
        <taxon>metagenomes</taxon>
        <taxon>ecological metagenomes</taxon>
    </lineage>
</organism>
<dbReference type="PANTHER" id="PTHR43105">
    <property type="entry name" value="RESPIRATORY NITRATE REDUCTASE"/>
    <property type="match status" value="1"/>
</dbReference>
<dbReference type="GO" id="GO:0046872">
    <property type="term" value="F:metal ion binding"/>
    <property type="evidence" value="ECO:0007669"/>
    <property type="project" value="UniProtKB-KW"/>
</dbReference>
<dbReference type="PROSITE" id="PS51379">
    <property type="entry name" value="4FE4S_FER_2"/>
    <property type="match status" value="1"/>
</dbReference>
<dbReference type="InterPro" id="IPR017900">
    <property type="entry name" value="4Fe4S_Fe_S_CS"/>
</dbReference>
<dbReference type="InterPro" id="IPR006656">
    <property type="entry name" value="Mopterin_OxRdtase"/>
</dbReference>
<sequence>MLKTDLIKIQVNGTPISIPQDKRVLDAINLSEQKVPTLCFDERIGPQGTCRMCLVEVKLKQQVSYVASCTAMVEENMEVFTHSDSLIEYRKTLLELTLSEIKWDQKSMDNTTLTNNEFKMAVEEYKPTNFFPKLQPREKVKDENPFISRDYDKCIACYRFTNICNDWEQASAITIDGRGQDSKIFSFFDNKLMNSNCTFCGQCINTCPTGALSNKKLELDKPVEKTKTKTVCPYCGVGCGIELISDGKKVLGATPDFSAPSKGSLCVKGQFASWDFVNSKERLTDPLLKNKHGEFEKISWEKALDTFREKLKGSIDNYGPDSTVWWASARVVTESNYLLQK</sequence>
<dbReference type="Gene3D" id="2.20.25.90">
    <property type="entry name" value="ADC-like domains"/>
    <property type="match status" value="1"/>
</dbReference>
<dbReference type="FunFam" id="3.30.70.20:FF:000035">
    <property type="entry name" value="Iron hydrogenase 1"/>
    <property type="match status" value="1"/>
</dbReference>
<keyword evidence="2" id="KW-0479">Metal-binding</keyword>
<dbReference type="PROSITE" id="PS00551">
    <property type="entry name" value="MOLYBDOPTERIN_PROK_1"/>
    <property type="match status" value="1"/>
</dbReference>
<dbReference type="InterPro" id="IPR054351">
    <property type="entry name" value="NADH_UbQ_OxRdtase_ferredoxin"/>
</dbReference>